<dbReference type="PANTHER" id="PTHR11207">
    <property type="entry name" value="RIBONUCLEASE III"/>
    <property type="match status" value="1"/>
</dbReference>
<dbReference type="Pfam" id="PF00035">
    <property type="entry name" value="dsrm"/>
    <property type="match status" value="1"/>
</dbReference>
<dbReference type="PROSITE" id="PS50142">
    <property type="entry name" value="RNASE_3_2"/>
    <property type="match status" value="1"/>
</dbReference>
<evidence type="ECO:0000256" key="6">
    <source>
        <dbReference type="ARBA" id="ARBA00022801"/>
    </source>
</evidence>
<keyword evidence="7 8" id="KW-0694">RNA-binding</keyword>
<keyword evidence="6 8" id="KW-0378">Hydrolase</keyword>
<evidence type="ECO:0000256" key="5">
    <source>
        <dbReference type="ARBA" id="ARBA00022759"/>
    </source>
</evidence>
<evidence type="ECO:0000256" key="1">
    <source>
        <dbReference type="ARBA" id="ARBA00000109"/>
    </source>
</evidence>
<evidence type="ECO:0000313" key="12">
    <source>
        <dbReference type="Proteomes" id="UP001595886"/>
    </source>
</evidence>
<protein>
    <recommendedName>
        <fullName evidence="8">Ribonuclease 3</fullName>
        <ecNumber evidence="8">3.1.26.3</ecNumber>
    </recommendedName>
    <alternativeName>
        <fullName evidence="8">Ribonuclease III</fullName>
        <shortName evidence="8">RNase III</shortName>
    </alternativeName>
</protein>
<dbReference type="InterPro" id="IPR036389">
    <property type="entry name" value="RNase_III_sf"/>
</dbReference>
<keyword evidence="11" id="KW-0436">Ligase</keyword>
<keyword evidence="4 8" id="KW-0540">Nuclease</keyword>
<evidence type="ECO:0000256" key="4">
    <source>
        <dbReference type="ARBA" id="ARBA00022722"/>
    </source>
</evidence>
<dbReference type="InterPro" id="IPR011907">
    <property type="entry name" value="RNase_III"/>
</dbReference>
<keyword evidence="8" id="KW-0819">tRNA processing</keyword>
<dbReference type="HAMAP" id="MF_00104">
    <property type="entry name" value="RNase_III"/>
    <property type="match status" value="1"/>
</dbReference>
<dbReference type="Pfam" id="PF14622">
    <property type="entry name" value="Ribonucleas_3_3"/>
    <property type="match status" value="1"/>
</dbReference>
<comment type="subunit">
    <text evidence="8">Homodimer.</text>
</comment>
<dbReference type="Proteomes" id="UP001595886">
    <property type="component" value="Unassembled WGS sequence"/>
</dbReference>
<dbReference type="NCBIfam" id="TIGR02191">
    <property type="entry name" value="RNaseIII"/>
    <property type="match status" value="1"/>
</dbReference>
<dbReference type="PROSITE" id="PS50137">
    <property type="entry name" value="DS_RBD"/>
    <property type="match status" value="1"/>
</dbReference>
<feature type="domain" description="RNase III" evidence="10">
    <location>
        <begin position="1"/>
        <end position="122"/>
    </location>
</feature>
<dbReference type="GO" id="GO:0004525">
    <property type="term" value="F:ribonuclease III activity"/>
    <property type="evidence" value="ECO:0007669"/>
    <property type="project" value="UniProtKB-EC"/>
</dbReference>
<dbReference type="PROSITE" id="PS00517">
    <property type="entry name" value="RNASE_3_1"/>
    <property type="match status" value="1"/>
</dbReference>
<evidence type="ECO:0000259" key="9">
    <source>
        <dbReference type="PROSITE" id="PS50137"/>
    </source>
</evidence>
<reference evidence="12" key="1">
    <citation type="journal article" date="2019" name="Int. J. Syst. Evol. Microbiol.">
        <title>The Global Catalogue of Microorganisms (GCM) 10K type strain sequencing project: providing services to taxonomists for standard genome sequencing and annotation.</title>
        <authorList>
            <consortium name="The Broad Institute Genomics Platform"/>
            <consortium name="The Broad Institute Genome Sequencing Center for Infectious Disease"/>
            <person name="Wu L."/>
            <person name="Ma J."/>
        </authorList>
    </citation>
    <scope>NUCLEOTIDE SEQUENCE [LARGE SCALE GENOMIC DNA]</scope>
    <source>
        <strain evidence="12">CCUG 30340</strain>
    </source>
</reference>
<keyword evidence="8" id="KW-0460">Magnesium</keyword>
<comment type="similarity">
    <text evidence="2">Belongs to the ribonuclease III family.</text>
</comment>
<comment type="catalytic activity">
    <reaction evidence="1 8">
        <text>Endonucleolytic cleavage to 5'-phosphomonoester.</text>
        <dbReference type="EC" id="3.1.26.3"/>
    </reaction>
</comment>
<evidence type="ECO:0000256" key="7">
    <source>
        <dbReference type="ARBA" id="ARBA00022884"/>
    </source>
</evidence>
<accession>A0ABV9QXL1</accession>
<comment type="subcellular location">
    <subcellularLocation>
        <location evidence="8">Cytoplasm</location>
    </subcellularLocation>
</comment>
<feature type="binding site" evidence="8">
    <location>
        <position position="108"/>
    </location>
    <ligand>
        <name>Mg(2+)</name>
        <dbReference type="ChEBI" id="CHEBI:18420"/>
    </ligand>
</feature>
<keyword evidence="5 8" id="KW-0255">Endonuclease</keyword>
<dbReference type="PANTHER" id="PTHR11207:SF0">
    <property type="entry name" value="RIBONUCLEASE 3"/>
    <property type="match status" value="1"/>
</dbReference>
<dbReference type="InterPro" id="IPR014720">
    <property type="entry name" value="dsRBD_dom"/>
</dbReference>
<dbReference type="Gene3D" id="3.30.160.20">
    <property type="match status" value="1"/>
</dbReference>
<feature type="active site" evidence="8">
    <location>
        <position position="111"/>
    </location>
</feature>
<keyword evidence="8" id="KW-0963">Cytoplasm</keyword>
<evidence type="ECO:0000256" key="3">
    <source>
        <dbReference type="ARBA" id="ARBA00022664"/>
    </source>
</evidence>
<keyword evidence="8" id="KW-0479">Metal-binding</keyword>
<dbReference type="SMART" id="SM00358">
    <property type="entry name" value="DSRM"/>
    <property type="match status" value="1"/>
</dbReference>
<keyword evidence="8" id="KW-0699">rRNA-binding</keyword>
<gene>
    <name evidence="8 11" type="primary">rnc</name>
    <name evidence="11" type="ORF">ACFO6Q_14400</name>
</gene>
<name>A0ABV9QXL1_9GAMM</name>
<keyword evidence="3 8" id="KW-0507">mRNA processing</keyword>
<keyword evidence="12" id="KW-1185">Reference proteome</keyword>
<evidence type="ECO:0000256" key="8">
    <source>
        <dbReference type="HAMAP-Rule" id="MF_00104"/>
    </source>
</evidence>
<evidence type="ECO:0000259" key="10">
    <source>
        <dbReference type="PROSITE" id="PS50142"/>
    </source>
</evidence>
<dbReference type="CDD" id="cd00593">
    <property type="entry name" value="RIBOc"/>
    <property type="match status" value="1"/>
</dbReference>
<dbReference type="SUPFAM" id="SSF54768">
    <property type="entry name" value="dsRNA-binding domain-like"/>
    <property type="match status" value="1"/>
</dbReference>
<feature type="binding site" evidence="8">
    <location>
        <position position="35"/>
    </location>
    <ligand>
        <name>Mg(2+)</name>
        <dbReference type="ChEBI" id="CHEBI:18420"/>
    </ligand>
</feature>
<keyword evidence="8" id="KW-0698">rRNA processing</keyword>
<comment type="function">
    <text evidence="8">Digests double-stranded RNA. Involved in the processing of primary rRNA transcript to yield the immediate precursors to the large and small rRNAs (23S and 16S). Processes some mRNAs, and tRNAs when they are encoded in the rRNA operon. Processes pre-crRNA and tracrRNA of type II CRISPR loci if present in the organism.</text>
</comment>
<dbReference type="InterPro" id="IPR000999">
    <property type="entry name" value="RNase_III_dom"/>
</dbReference>
<dbReference type="EC" id="3.1.26.3" evidence="8"/>
<feature type="active site" evidence="8">
    <location>
        <position position="39"/>
    </location>
</feature>
<dbReference type="EMBL" id="JBHSHD010000010">
    <property type="protein sequence ID" value="MFC4821521.1"/>
    <property type="molecule type" value="Genomic_DNA"/>
</dbReference>
<dbReference type="GO" id="GO:0016874">
    <property type="term" value="F:ligase activity"/>
    <property type="evidence" value="ECO:0007669"/>
    <property type="project" value="UniProtKB-KW"/>
</dbReference>
<sequence length="222" mass="24253">MTTKRVLGHAFADAALLDRALTHRSVGHANNERLEFLGDALLNLFVAELVYERYPRADEGEMTRLRAALVNGGALAELARAEEIGERLRLGPGELKSGGFRRESILADAFEALVAAIYVDAGWAVCRDTVRRLFAERVAAGANTPKDAKTRLQELLQSRNLPLPVYELAGSTGEEHARTFEAVCRIESANILTRGSGSSRRAAEQLAAEQALVELERNLADE</sequence>
<dbReference type="SMART" id="SM00535">
    <property type="entry name" value="RIBOc"/>
    <property type="match status" value="1"/>
</dbReference>
<proteinExistence type="inferred from homology"/>
<dbReference type="CDD" id="cd10845">
    <property type="entry name" value="DSRM_RNAse_III_family"/>
    <property type="match status" value="1"/>
</dbReference>
<evidence type="ECO:0000313" key="11">
    <source>
        <dbReference type="EMBL" id="MFC4821521.1"/>
    </source>
</evidence>
<evidence type="ECO:0000256" key="2">
    <source>
        <dbReference type="ARBA" id="ARBA00010183"/>
    </source>
</evidence>
<dbReference type="Gene3D" id="1.10.1520.10">
    <property type="entry name" value="Ribonuclease III domain"/>
    <property type="match status" value="1"/>
</dbReference>
<comment type="caution">
    <text evidence="11">The sequence shown here is derived from an EMBL/GenBank/DDBJ whole genome shotgun (WGS) entry which is preliminary data.</text>
</comment>
<dbReference type="SUPFAM" id="SSF69065">
    <property type="entry name" value="RNase III domain-like"/>
    <property type="match status" value="1"/>
</dbReference>
<organism evidence="11 12">
    <name type="scientific">Dokdonella ginsengisoli</name>
    <dbReference type="NCBI Taxonomy" id="363846"/>
    <lineage>
        <taxon>Bacteria</taxon>
        <taxon>Pseudomonadati</taxon>
        <taxon>Pseudomonadota</taxon>
        <taxon>Gammaproteobacteria</taxon>
        <taxon>Lysobacterales</taxon>
        <taxon>Rhodanobacteraceae</taxon>
        <taxon>Dokdonella</taxon>
    </lineage>
</organism>
<feature type="binding site" evidence="8">
    <location>
        <position position="111"/>
    </location>
    <ligand>
        <name>Mg(2+)</name>
        <dbReference type="ChEBI" id="CHEBI:18420"/>
    </ligand>
</feature>
<dbReference type="RefSeq" id="WP_380021798.1">
    <property type="nucleotide sequence ID" value="NZ_JBHSHD010000010.1"/>
</dbReference>
<feature type="domain" description="DRBM" evidence="9">
    <location>
        <begin position="147"/>
        <end position="217"/>
    </location>
</feature>
<comment type="cofactor">
    <cofactor evidence="8">
        <name>Mg(2+)</name>
        <dbReference type="ChEBI" id="CHEBI:18420"/>
    </cofactor>
</comment>